<feature type="region of interest" description="Disordered" evidence="1">
    <location>
        <begin position="27"/>
        <end position="64"/>
    </location>
</feature>
<accession>A0A5C8GFZ9</accession>
<organism evidence="2 3">
    <name type="scientific">Prevotella brunnea</name>
    <dbReference type="NCBI Taxonomy" id="2508867"/>
    <lineage>
        <taxon>Bacteria</taxon>
        <taxon>Pseudomonadati</taxon>
        <taxon>Bacteroidota</taxon>
        <taxon>Bacteroidia</taxon>
        <taxon>Bacteroidales</taxon>
        <taxon>Prevotellaceae</taxon>
        <taxon>Prevotella</taxon>
    </lineage>
</organism>
<feature type="compositionally biased region" description="Basic and acidic residues" evidence="1">
    <location>
        <begin position="55"/>
        <end position="64"/>
    </location>
</feature>
<evidence type="ECO:0000313" key="2">
    <source>
        <dbReference type="EMBL" id="TXJ60943.1"/>
    </source>
</evidence>
<name>A0A5C8GFZ9_9BACT</name>
<dbReference type="RefSeq" id="WP_147785653.1">
    <property type="nucleotide sequence ID" value="NZ_SDIK01000055.1"/>
</dbReference>
<proteinExistence type="predicted"/>
<gene>
    <name evidence="2" type="ORF">ETF27_07565</name>
</gene>
<dbReference type="AlphaFoldDB" id="A0A5C8GFZ9"/>
<dbReference type="Proteomes" id="UP000321612">
    <property type="component" value="Unassembled WGS sequence"/>
</dbReference>
<sequence length="64" mass="7124">MKVMTRKEKRYIAPQTMTYRMETEAPLAADSLNSQVGDEPSTPIDESGDNWDGGIDSKETTLES</sequence>
<comment type="caution">
    <text evidence="2">The sequence shown here is derived from an EMBL/GenBank/DDBJ whole genome shotgun (WGS) entry which is preliminary data.</text>
</comment>
<reference evidence="3" key="1">
    <citation type="submission" date="2019-05" db="EMBL/GenBank/DDBJ databases">
        <title>Prevotella brunnea sp. nov., isolated from a wound of a patient.</title>
        <authorList>
            <person name="Buhl M."/>
        </authorList>
    </citation>
    <scope>NUCLEOTIDE SEQUENCE [LARGE SCALE GENOMIC DNA]</scope>
    <source>
        <strain evidence="3">A2672</strain>
    </source>
</reference>
<keyword evidence="3" id="KW-1185">Reference proteome</keyword>
<evidence type="ECO:0000313" key="3">
    <source>
        <dbReference type="Proteomes" id="UP000321612"/>
    </source>
</evidence>
<protein>
    <submittedName>
        <fullName evidence="2">Uncharacterized protein</fullName>
    </submittedName>
</protein>
<dbReference type="EMBL" id="SDIK01000055">
    <property type="protein sequence ID" value="TXJ60943.1"/>
    <property type="molecule type" value="Genomic_DNA"/>
</dbReference>
<evidence type="ECO:0000256" key="1">
    <source>
        <dbReference type="SAM" id="MobiDB-lite"/>
    </source>
</evidence>